<protein>
    <submittedName>
        <fullName evidence="2">Uncharacterized protein</fullName>
    </submittedName>
</protein>
<feature type="transmembrane region" description="Helical" evidence="1">
    <location>
        <begin position="151"/>
        <end position="172"/>
    </location>
</feature>
<keyword evidence="1" id="KW-0472">Membrane</keyword>
<dbReference type="Proteomes" id="UP000253094">
    <property type="component" value="Unassembled WGS sequence"/>
</dbReference>
<evidence type="ECO:0000313" key="3">
    <source>
        <dbReference type="Proteomes" id="UP000253094"/>
    </source>
</evidence>
<evidence type="ECO:0000256" key="1">
    <source>
        <dbReference type="SAM" id="Phobius"/>
    </source>
</evidence>
<gene>
    <name evidence="2" type="ORF">DQ384_40075</name>
</gene>
<dbReference type="OrthoDB" id="4337641at2"/>
<dbReference type="EMBL" id="QOIL01000048">
    <property type="protein sequence ID" value="RCG16800.1"/>
    <property type="molecule type" value="Genomic_DNA"/>
</dbReference>
<dbReference type="AlphaFoldDB" id="A0A367EHY5"/>
<feature type="transmembrane region" description="Helical" evidence="1">
    <location>
        <begin position="33"/>
        <end position="56"/>
    </location>
</feature>
<reference evidence="2 3" key="1">
    <citation type="submission" date="2018-06" db="EMBL/GenBank/DDBJ databases">
        <title>Sphaerisporangium craniellae sp. nov., isolated from a marine sponge in the South China Sea.</title>
        <authorList>
            <person name="Li L."/>
        </authorList>
    </citation>
    <scope>NUCLEOTIDE SEQUENCE [LARGE SCALE GENOMIC DNA]</scope>
    <source>
        <strain evidence="2 3">CCTCC AA 208026</strain>
    </source>
</reference>
<feature type="transmembrane region" description="Helical" evidence="1">
    <location>
        <begin position="124"/>
        <end position="145"/>
    </location>
</feature>
<organism evidence="2 3">
    <name type="scientific">Sphaerisporangium album</name>
    <dbReference type="NCBI Taxonomy" id="509200"/>
    <lineage>
        <taxon>Bacteria</taxon>
        <taxon>Bacillati</taxon>
        <taxon>Actinomycetota</taxon>
        <taxon>Actinomycetes</taxon>
        <taxon>Streptosporangiales</taxon>
        <taxon>Streptosporangiaceae</taxon>
        <taxon>Sphaerisporangium</taxon>
    </lineage>
</organism>
<comment type="caution">
    <text evidence="2">The sequence shown here is derived from an EMBL/GenBank/DDBJ whole genome shotgun (WGS) entry which is preliminary data.</text>
</comment>
<keyword evidence="3" id="KW-1185">Reference proteome</keyword>
<name>A0A367EHY5_9ACTN</name>
<proteinExistence type="predicted"/>
<keyword evidence="1" id="KW-1133">Transmembrane helix</keyword>
<evidence type="ECO:0000313" key="2">
    <source>
        <dbReference type="EMBL" id="RCG16800.1"/>
    </source>
</evidence>
<sequence length="279" mass="30214">MIRLARAALYTVLPAELLLVVLLASGVTPPRPLLAVTETAVALVILLETATAYRLFRAARRRGADRRAALRETVHRLVPAPLRRIIGFELKAMASVVSWVAHRRDGVPPGATAASYSREQTPMLLMVLFVMIVETVGLDLLLSAFDVPAGVRVPVLVIDVYGIVIVLAYAAASVTRPHVATPGELRIRHGVHLDVRVPRDQIASARSSRNYNERGMITVSGDTLAVAVSSQTNVTIDLTRPLTVTRPLGSQVDVTTIRFFADNPVTVLNALNSRELSTP</sequence>
<keyword evidence="1" id="KW-0812">Transmembrane</keyword>
<accession>A0A367EHY5</accession>
<feature type="transmembrane region" description="Helical" evidence="1">
    <location>
        <begin position="7"/>
        <end position="27"/>
    </location>
</feature>